<dbReference type="InterPro" id="IPR014710">
    <property type="entry name" value="RmlC-like_jellyroll"/>
</dbReference>
<dbReference type="AlphaFoldDB" id="A0A371DTE6"/>
<evidence type="ECO:0000313" key="3">
    <source>
        <dbReference type="Proteomes" id="UP000256964"/>
    </source>
</evidence>
<gene>
    <name evidence="2" type="ORF">OH76DRAFT_568763</name>
</gene>
<dbReference type="OrthoDB" id="5840532at2759"/>
<accession>A0A371DTE6</accession>
<name>A0A371DTE6_9APHY</name>
<dbReference type="PANTHER" id="PTHR36156">
    <property type="entry name" value="SLR2101 PROTEIN"/>
    <property type="match status" value="1"/>
</dbReference>
<sequence>MSADSAAAAGRLPGIRRVVTGHREDGVGVVKGDKVMESYVSANQKFQGLSAGPIWRTGQLPVNDSNDETDGATREATGDFGLVVKGGTNLLFTDLAPGATAGMHRTTSLDHNILISGKVLLIMEDGSETLVENPGDVVVQRGTVHAWRNPGPEWVRWVTVVIDAQPAVVNGVALGPYVV</sequence>
<reference evidence="2 3" key="1">
    <citation type="journal article" date="2018" name="Biotechnol. Biofuels">
        <title>Integrative visual omics of the white-rot fungus Polyporus brumalis exposes the biotechnological potential of its oxidative enzymes for delignifying raw plant biomass.</title>
        <authorList>
            <person name="Miyauchi S."/>
            <person name="Rancon A."/>
            <person name="Drula E."/>
            <person name="Hage H."/>
            <person name="Chaduli D."/>
            <person name="Favel A."/>
            <person name="Grisel S."/>
            <person name="Henrissat B."/>
            <person name="Herpoel-Gimbert I."/>
            <person name="Ruiz-Duenas F.J."/>
            <person name="Chevret D."/>
            <person name="Hainaut M."/>
            <person name="Lin J."/>
            <person name="Wang M."/>
            <person name="Pangilinan J."/>
            <person name="Lipzen A."/>
            <person name="Lesage-Meessen L."/>
            <person name="Navarro D."/>
            <person name="Riley R."/>
            <person name="Grigoriev I.V."/>
            <person name="Zhou S."/>
            <person name="Raouche S."/>
            <person name="Rosso M.N."/>
        </authorList>
    </citation>
    <scope>NUCLEOTIDE SEQUENCE [LARGE SCALE GENOMIC DNA]</scope>
    <source>
        <strain evidence="2 3">BRFM 1820</strain>
    </source>
</reference>
<dbReference type="Gene3D" id="2.60.120.10">
    <property type="entry name" value="Jelly Rolls"/>
    <property type="match status" value="1"/>
</dbReference>
<keyword evidence="3" id="KW-1185">Reference proteome</keyword>
<dbReference type="InterPro" id="IPR013096">
    <property type="entry name" value="Cupin_2"/>
</dbReference>
<dbReference type="STRING" id="139420.A0A371DTE6"/>
<dbReference type="Proteomes" id="UP000256964">
    <property type="component" value="Unassembled WGS sequence"/>
</dbReference>
<dbReference type="PANTHER" id="PTHR36156:SF2">
    <property type="entry name" value="CUPIN TYPE-2 DOMAIN-CONTAINING PROTEIN"/>
    <property type="match status" value="1"/>
</dbReference>
<evidence type="ECO:0000259" key="1">
    <source>
        <dbReference type="Pfam" id="PF07883"/>
    </source>
</evidence>
<evidence type="ECO:0000313" key="2">
    <source>
        <dbReference type="EMBL" id="RDX55791.1"/>
    </source>
</evidence>
<dbReference type="Gene3D" id="2.20.70.150">
    <property type="match status" value="1"/>
</dbReference>
<dbReference type="CDD" id="cd02231">
    <property type="entry name" value="cupin_BLL6423-like"/>
    <property type="match status" value="1"/>
</dbReference>
<dbReference type="SUPFAM" id="SSF51182">
    <property type="entry name" value="RmlC-like cupins"/>
    <property type="match status" value="1"/>
</dbReference>
<feature type="domain" description="Cupin type-2" evidence="1">
    <location>
        <begin position="93"/>
        <end position="161"/>
    </location>
</feature>
<dbReference type="EMBL" id="KZ857381">
    <property type="protein sequence ID" value="RDX55791.1"/>
    <property type="molecule type" value="Genomic_DNA"/>
</dbReference>
<protein>
    <recommendedName>
        <fullName evidence="1">Cupin type-2 domain-containing protein</fullName>
    </recommendedName>
</protein>
<dbReference type="Pfam" id="PF07883">
    <property type="entry name" value="Cupin_2"/>
    <property type="match status" value="1"/>
</dbReference>
<dbReference type="InterPro" id="IPR047142">
    <property type="entry name" value="OryJ/VirC-like"/>
</dbReference>
<proteinExistence type="predicted"/>
<dbReference type="InterPro" id="IPR011051">
    <property type="entry name" value="RmlC_Cupin_sf"/>
</dbReference>
<organism evidence="2 3">
    <name type="scientific">Lentinus brumalis</name>
    <dbReference type="NCBI Taxonomy" id="2498619"/>
    <lineage>
        <taxon>Eukaryota</taxon>
        <taxon>Fungi</taxon>
        <taxon>Dikarya</taxon>
        <taxon>Basidiomycota</taxon>
        <taxon>Agaricomycotina</taxon>
        <taxon>Agaricomycetes</taxon>
        <taxon>Polyporales</taxon>
        <taxon>Polyporaceae</taxon>
        <taxon>Lentinus</taxon>
    </lineage>
</organism>